<name>A0A1A8BFM5_NOTKA</name>
<keyword evidence="8" id="KW-0546">Nucleotide metabolism</keyword>
<evidence type="ECO:0000256" key="8">
    <source>
        <dbReference type="ARBA" id="ARBA00023080"/>
    </source>
</evidence>
<sequence>MSDCVNEPPNQPDVRGVSAPKPLKPQRSLPGTPVSLSQHPVDLRTSMEEKFKEIAEDLFTRSMAENEMRSAPYEFPEDSPIEQLEERRHRLERQISQDIKLEPEILLRAKQDFMKIDSAADLELMMDKSLDVVDVGFKEREILVEREYQRVSISGEEKCGVPFTDLVDAAKCVVKALLIREKYINRSMQTFCKTTAHALQDLGTNPLDLGIYDDAPVLQYLYYLAQVGIAMSPLSNNSLFLSYHRNPLMEYLSRGLMISLSTDDPLQFHFTKEPLMEEYSIAAQVWKLSSCDMCELARNSVLMSGFSHKAKSYWLGPSYYREGPESNDIRRTNVPDIRVAYRFETLTEELHLITHAVRTEELEEGDSLTMGPHPGQR</sequence>
<gene>
    <name evidence="10" type="primary">AMPD2</name>
</gene>
<dbReference type="EC" id="3.5.4.6" evidence="4"/>
<evidence type="ECO:0000256" key="1">
    <source>
        <dbReference type="ARBA" id="ARBA00001947"/>
    </source>
</evidence>
<dbReference type="Pfam" id="PF19326">
    <property type="entry name" value="AMP_deaminase"/>
    <property type="match status" value="2"/>
</dbReference>
<reference evidence="10" key="1">
    <citation type="submission" date="2016-05" db="EMBL/GenBank/DDBJ databases">
        <authorList>
            <person name="Lavstsen T."/>
            <person name="Jespersen J.S."/>
        </authorList>
    </citation>
    <scope>NUCLEOTIDE SEQUENCE</scope>
    <source>
        <tissue evidence="10">Brain</tissue>
    </source>
</reference>
<keyword evidence="6" id="KW-0378">Hydrolase</keyword>
<keyword evidence="5" id="KW-0479">Metal-binding</keyword>
<dbReference type="GO" id="GO:0032264">
    <property type="term" value="P:IMP salvage"/>
    <property type="evidence" value="ECO:0007669"/>
    <property type="project" value="UniProtKB-UniPathway"/>
</dbReference>
<keyword evidence="7" id="KW-0862">Zinc</keyword>
<organism evidence="10">
    <name type="scientific">Nothobranchius kadleci</name>
    <name type="common">African annual killifish</name>
    <dbReference type="NCBI Taxonomy" id="1051664"/>
    <lineage>
        <taxon>Eukaryota</taxon>
        <taxon>Metazoa</taxon>
        <taxon>Chordata</taxon>
        <taxon>Craniata</taxon>
        <taxon>Vertebrata</taxon>
        <taxon>Euteleostomi</taxon>
        <taxon>Actinopterygii</taxon>
        <taxon>Neopterygii</taxon>
        <taxon>Teleostei</taxon>
        <taxon>Neoteleostei</taxon>
        <taxon>Acanthomorphata</taxon>
        <taxon>Ovalentaria</taxon>
        <taxon>Atherinomorphae</taxon>
        <taxon>Cyprinodontiformes</taxon>
        <taxon>Nothobranchiidae</taxon>
        <taxon>Nothobranchius</taxon>
    </lineage>
</organism>
<dbReference type="Gene3D" id="3.20.20.140">
    <property type="entry name" value="Metal-dependent hydrolases"/>
    <property type="match status" value="1"/>
</dbReference>
<feature type="region of interest" description="Disordered" evidence="9">
    <location>
        <begin position="1"/>
        <end position="41"/>
    </location>
</feature>
<dbReference type="UniPathway" id="UPA00591">
    <property type="reaction ID" value="UER00663"/>
</dbReference>
<comment type="pathway">
    <text evidence="2">Purine metabolism; IMP biosynthesis via salvage pathway; IMP from AMP: step 1/1.</text>
</comment>
<evidence type="ECO:0000313" key="10">
    <source>
        <dbReference type="EMBL" id="SBP66019.1"/>
    </source>
</evidence>
<evidence type="ECO:0000256" key="5">
    <source>
        <dbReference type="ARBA" id="ARBA00022723"/>
    </source>
</evidence>
<dbReference type="PANTHER" id="PTHR11359:SF3">
    <property type="entry name" value="AMP DEAMINASE 2"/>
    <property type="match status" value="1"/>
</dbReference>
<comment type="cofactor">
    <cofactor evidence="1">
        <name>Zn(2+)</name>
        <dbReference type="ChEBI" id="CHEBI:29105"/>
    </cofactor>
</comment>
<evidence type="ECO:0000256" key="4">
    <source>
        <dbReference type="ARBA" id="ARBA00012775"/>
    </source>
</evidence>
<reference evidence="10" key="2">
    <citation type="submission" date="2016-06" db="EMBL/GenBank/DDBJ databases">
        <title>The genome of a short-lived fish provides insights into sex chromosome evolution and the genetic control of aging.</title>
        <authorList>
            <person name="Reichwald K."/>
            <person name="Felder M."/>
            <person name="Petzold A."/>
            <person name="Koch P."/>
            <person name="Groth M."/>
            <person name="Platzer M."/>
        </authorList>
    </citation>
    <scope>NUCLEOTIDE SEQUENCE</scope>
    <source>
        <tissue evidence="10">Brain</tissue>
    </source>
</reference>
<protein>
    <recommendedName>
        <fullName evidence="4">AMP deaminase</fullName>
        <ecNumber evidence="4">3.5.4.6</ecNumber>
    </recommendedName>
</protein>
<evidence type="ECO:0000256" key="2">
    <source>
        <dbReference type="ARBA" id="ARBA00004955"/>
    </source>
</evidence>
<evidence type="ECO:0000256" key="6">
    <source>
        <dbReference type="ARBA" id="ARBA00022801"/>
    </source>
</evidence>
<dbReference type="AlphaFoldDB" id="A0A1A8BFM5"/>
<dbReference type="GO" id="GO:0046872">
    <property type="term" value="F:metal ion binding"/>
    <property type="evidence" value="ECO:0007669"/>
    <property type="project" value="UniProtKB-KW"/>
</dbReference>
<dbReference type="GO" id="GO:0046033">
    <property type="term" value="P:AMP metabolic process"/>
    <property type="evidence" value="ECO:0007669"/>
    <property type="project" value="TreeGrafter"/>
</dbReference>
<dbReference type="SUPFAM" id="SSF51556">
    <property type="entry name" value="Metallo-dependent hydrolases"/>
    <property type="match status" value="1"/>
</dbReference>
<evidence type="ECO:0000256" key="7">
    <source>
        <dbReference type="ARBA" id="ARBA00022833"/>
    </source>
</evidence>
<dbReference type="EMBL" id="HADZ01002078">
    <property type="protein sequence ID" value="SBP66019.1"/>
    <property type="molecule type" value="Transcribed_RNA"/>
</dbReference>
<dbReference type="GO" id="GO:0003876">
    <property type="term" value="F:AMP deaminase activity"/>
    <property type="evidence" value="ECO:0007669"/>
    <property type="project" value="UniProtKB-EC"/>
</dbReference>
<dbReference type="InterPro" id="IPR006329">
    <property type="entry name" value="AMPD"/>
</dbReference>
<dbReference type="GO" id="GO:0005829">
    <property type="term" value="C:cytosol"/>
    <property type="evidence" value="ECO:0007669"/>
    <property type="project" value="TreeGrafter"/>
</dbReference>
<evidence type="ECO:0000256" key="3">
    <source>
        <dbReference type="ARBA" id="ARBA00006676"/>
    </source>
</evidence>
<dbReference type="PANTHER" id="PTHR11359">
    <property type="entry name" value="AMP DEAMINASE"/>
    <property type="match status" value="1"/>
</dbReference>
<dbReference type="InterPro" id="IPR006650">
    <property type="entry name" value="A/AMP_deam_AS"/>
</dbReference>
<comment type="similarity">
    <text evidence="3">Belongs to the metallo-dependent hydrolases superfamily. Adenosine and AMP deaminases family.</text>
</comment>
<evidence type="ECO:0000256" key="9">
    <source>
        <dbReference type="SAM" id="MobiDB-lite"/>
    </source>
</evidence>
<accession>A0A1A8BFM5</accession>
<proteinExistence type="inferred from homology"/>
<dbReference type="InterPro" id="IPR032466">
    <property type="entry name" value="Metal_Hydrolase"/>
</dbReference>
<dbReference type="PROSITE" id="PS00485">
    <property type="entry name" value="A_DEAMINASE"/>
    <property type="match status" value="1"/>
</dbReference>